<name>A0A813CDN8_9DINO</name>
<evidence type="ECO:0000313" key="2">
    <source>
        <dbReference type="EMBL" id="CAE7940440.1"/>
    </source>
</evidence>
<dbReference type="OrthoDB" id="10675196at2759"/>
<dbReference type="Proteomes" id="UP000601435">
    <property type="component" value="Unassembled WGS sequence"/>
</dbReference>
<protein>
    <submittedName>
        <fullName evidence="2">Uncharacterized protein</fullName>
    </submittedName>
</protein>
<feature type="non-terminal residue" evidence="2">
    <location>
        <position position="1"/>
    </location>
</feature>
<feature type="compositionally biased region" description="Basic residues" evidence="1">
    <location>
        <begin position="124"/>
        <end position="135"/>
    </location>
</feature>
<evidence type="ECO:0000256" key="1">
    <source>
        <dbReference type="SAM" id="MobiDB-lite"/>
    </source>
</evidence>
<keyword evidence="3" id="KW-1185">Reference proteome</keyword>
<dbReference type="AlphaFoldDB" id="A0A813CDN8"/>
<comment type="caution">
    <text evidence="2">The sequence shown here is derived from an EMBL/GenBank/DDBJ whole genome shotgun (WGS) entry which is preliminary data.</text>
</comment>
<gene>
    <name evidence="2" type="ORF">SNEC2469_LOCUS33893</name>
</gene>
<reference evidence="2" key="1">
    <citation type="submission" date="2021-02" db="EMBL/GenBank/DDBJ databases">
        <authorList>
            <person name="Dougan E. K."/>
            <person name="Rhodes N."/>
            <person name="Thang M."/>
            <person name="Chan C."/>
        </authorList>
    </citation>
    <scope>NUCLEOTIDE SEQUENCE</scope>
</reference>
<sequence>MDKSDIETAHALPPYSLFLALDGEAEKVQRTPESLRDPLTSAILREFPNEALLKRDSLAILECLASEYELDIASVEAAHATNREFTMLKSRGWTPSLDSVSARFCLRQSNWSTRAAVPLLARPRRQGKPRRRGKMGQRVGGGPWRAFTHDKARGTRMDPTALSREYKALSDEEFAKYRDAGKAATAAHQMGLQPFAREPGQGLLRLPASMAAAAALADAPQPGTMTATGAI</sequence>
<evidence type="ECO:0000313" key="3">
    <source>
        <dbReference type="Proteomes" id="UP000601435"/>
    </source>
</evidence>
<organism evidence="2 3">
    <name type="scientific">Symbiodinium necroappetens</name>
    <dbReference type="NCBI Taxonomy" id="1628268"/>
    <lineage>
        <taxon>Eukaryota</taxon>
        <taxon>Sar</taxon>
        <taxon>Alveolata</taxon>
        <taxon>Dinophyceae</taxon>
        <taxon>Suessiales</taxon>
        <taxon>Symbiodiniaceae</taxon>
        <taxon>Symbiodinium</taxon>
    </lineage>
</organism>
<accession>A0A813CDN8</accession>
<dbReference type="EMBL" id="CAJNJA010091320">
    <property type="protein sequence ID" value="CAE7940440.1"/>
    <property type="molecule type" value="Genomic_DNA"/>
</dbReference>
<feature type="region of interest" description="Disordered" evidence="1">
    <location>
        <begin position="124"/>
        <end position="149"/>
    </location>
</feature>
<proteinExistence type="predicted"/>